<organism evidence="1 2">
    <name type="scientific">Strongyloides venezuelensis</name>
    <name type="common">Threadworm</name>
    <dbReference type="NCBI Taxonomy" id="75913"/>
    <lineage>
        <taxon>Eukaryota</taxon>
        <taxon>Metazoa</taxon>
        <taxon>Ecdysozoa</taxon>
        <taxon>Nematoda</taxon>
        <taxon>Chromadorea</taxon>
        <taxon>Rhabditida</taxon>
        <taxon>Tylenchina</taxon>
        <taxon>Panagrolaimomorpha</taxon>
        <taxon>Strongyloidoidea</taxon>
        <taxon>Strongyloididae</taxon>
        <taxon>Strongyloides</taxon>
    </lineage>
</organism>
<keyword evidence="1" id="KW-1185">Reference proteome</keyword>
<dbReference type="AlphaFoldDB" id="A0A0K0F012"/>
<name>A0A0K0F012_STRVS</name>
<reference evidence="1" key="1">
    <citation type="submission" date="2014-07" db="EMBL/GenBank/DDBJ databases">
        <authorList>
            <person name="Martin A.A"/>
            <person name="De Silva N."/>
        </authorList>
    </citation>
    <scope>NUCLEOTIDE SEQUENCE</scope>
</reference>
<reference evidence="2" key="2">
    <citation type="submission" date="2015-08" db="UniProtKB">
        <authorList>
            <consortium name="WormBaseParasite"/>
        </authorList>
    </citation>
    <scope>IDENTIFICATION</scope>
</reference>
<accession>A0A0K0F012</accession>
<protein>
    <submittedName>
        <fullName evidence="2">PB1 domain-containing protein</fullName>
    </submittedName>
</protein>
<proteinExistence type="predicted"/>
<sequence>MEPEVTHRGRAGFKNKLKEACRIMNTSVHGATKVKPFNLIYNYGDKDGQVLENVSDERIKASINNAINESPEKRVIYRKLKNSKGGNELATIMDVENVTDVMVKPMNEKDSRKTISLSGYKNRLYSQEKGRS</sequence>
<dbReference type="STRING" id="75913.A0A0K0F012"/>
<evidence type="ECO:0000313" key="2">
    <source>
        <dbReference type="WBParaSite" id="SVE_0212300.1"/>
    </source>
</evidence>
<evidence type="ECO:0000313" key="1">
    <source>
        <dbReference type="Proteomes" id="UP000035680"/>
    </source>
</evidence>
<dbReference type="Proteomes" id="UP000035680">
    <property type="component" value="Unassembled WGS sequence"/>
</dbReference>
<dbReference type="WBParaSite" id="SVE_0212300.1">
    <property type="protein sequence ID" value="SVE_0212300.1"/>
    <property type="gene ID" value="SVE_0212300"/>
</dbReference>